<evidence type="ECO:0000256" key="2">
    <source>
        <dbReference type="ARBA" id="ARBA00005208"/>
    </source>
</evidence>
<comment type="pathway">
    <text evidence="2">Nucleotide-sugar biosynthesis; UDP-N-acetyl-alpha-D-glucosamine biosynthesis; UDP-N-acetyl-alpha-D-glucosamine from N-acetyl-alpha-D-glucosamine 1-phosphate: step 1/1.</text>
</comment>
<dbReference type="InterPro" id="IPR005835">
    <property type="entry name" value="NTP_transferase_dom"/>
</dbReference>
<comment type="catalytic activity">
    <reaction evidence="11">
        <text>N-acetyl-alpha-D-glucosamine 1-phosphate + UTP + H(+) = UDP-N-acetyl-alpha-D-glucosamine + diphosphate</text>
        <dbReference type="Rhea" id="RHEA:13509"/>
        <dbReference type="ChEBI" id="CHEBI:15378"/>
        <dbReference type="ChEBI" id="CHEBI:33019"/>
        <dbReference type="ChEBI" id="CHEBI:46398"/>
        <dbReference type="ChEBI" id="CHEBI:57705"/>
        <dbReference type="ChEBI" id="CHEBI:57776"/>
        <dbReference type="EC" id="2.7.7.23"/>
    </reaction>
</comment>
<dbReference type="RefSeq" id="WP_097379454.1">
    <property type="nucleotide sequence ID" value="NZ_NXNI01000001.1"/>
</dbReference>
<dbReference type="AlphaFoldDB" id="A0A2A5QUK6"/>
<evidence type="ECO:0000256" key="9">
    <source>
        <dbReference type="ARBA" id="ARBA00023315"/>
    </source>
</evidence>
<comment type="catalytic activity">
    <reaction evidence="10">
        <text>alpha-D-glucosamine 1-phosphate + acetyl-CoA = N-acetyl-alpha-D-glucosamine 1-phosphate + CoA + H(+)</text>
        <dbReference type="Rhea" id="RHEA:13725"/>
        <dbReference type="ChEBI" id="CHEBI:15378"/>
        <dbReference type="ChEBI" id="CHEBI:57287"/>
        <dbReference type="ChEBI" id="CHEBI:57288"/>
        <dbReference type="ChEBI" id="CHEBI:57776"/>
        <dbReference type="ChEBI" id="CHEBI:58516"/>
        <dbReference type="EC" id="2.3.1.157"/>
    </reaction>
</comment>
<evidence type="ECO:0000259" key="13">
    <source>
        <dbReference type="Pfam" id="PF25087"/>
    </source>
</evidence>
<name>A0A2A5QUK6_9EURY</name>
<dbReference type="GO" id="GO:0019134">
    <property type="term" value="F:glucosamine-1-phosphate N-acetyltransferase activity"/>
    <property type="evidence" value="ECO:0007669"/>
    <property type="project" value="UniProtKB-EC"/>
</dbReference>
<evidence type="ECO:0000256" key="3">
    <source>
        <dbReference type="ARBA" id="ARBA00012225"/>
    </source>
</evidence>
<sequence length="393" mass="41293">MTIHSAVVLAAGEGARLRPLTKHRPKPMLPAATKPILEHVFDALVDAGITELTVVVGYGRTHVQSYFGSTYRDASLEYVVQDKQLGSGHALLAAEPEVSEPQLVLNGDQLVAQRIVEDVLAAYDDDDDAIATLGLVRDAAVDNYGGVILEDNGSVLEIVERPRDDRTYQLNAGVYAFDPELFEYLRGPEPQLNEYSLVDGIANAIESTETVRGVTSEGIWIDATYPWDLLEVTETLFESVDGVESEISADARVHDSATIVEPVVISADCVVGPGAVVGPNVALGKNATIGANAVVETSVIDADTRVGSGATLVDCVTGRNVRIGTGSTVVGGPGDVRVGDRVHEAERLGALLADRVHDGGGVTYAPGTIVGSDAVINAGTTVRGTIETGTEVQ</sequence>
<dbReference type="PANTHER" id="PTHR43584:SF8">
    <property type="entry name" value="N-ACETYLMURAMATE ALPHA-1-PHOSPHATE URIDYLYLTRANSFERASE"/>
    <property type="match status" value="1"/>
</dbReference>
<dbReference type="EMBL" id="NXNI01000001">
    <property type="protein sequence ID" value="PCR90505.1"/>
    <property type="molecule type" value="Genomic_DNA"/>
</dbReference>
<evidence type="ECO:0000259" key="12">
    <source>
        <dbReference type="Pfam" id="PF00483"/>
    </source>
</evidence>
<feature type="domain" description="Mannose-1-phosphate guanyltransferase C-terminal" evidence="13">
    <location>
        <begin position="259"/>
        <end position="385"/>
    </location>
</feature>
<dbReference type="Proteomes" id="UP000219689">
    <property type="component" value="Unassembled WGS sequence"/>
</dbReference>
<keyword evidence="7" id="KW-0548">Nucleotidyltransferase</keyword>
<dbReference type="SUPFAM" id="SSF53448">
    <property type="entry name" value="Nucleotide-diphospho-sugar transferases"/>
    <property type="match status" value="1"/>
</dbReference>
<proteinExistence type="predicted"/>
<evidence type="ECO:0000313" key="15">
    <source>
        <dbReference type="Proteomes" id="UP000219689"/>
    </source>
</evidence>
<dbReference type="EC" id="2.3.1.157" evidence="3"/>
<keyword evidence="9" id="KW-0012">Acyltransferase</keyword>
<dbReference type="PANTHER" id="PTHR43584">
    <property type="entry name" value="NUCLEOTIDYL TRANSFERASE"/>
    <property type="match status" value="1"/>
</dbReference>
<comment type="pathway">
    <text evidence="1">Nucleotide-sugar biosynthesis; UDP-N-acetyl-alpha-D-glucosamine biosynthesis; N-acetyl-alpha-D-glucosamine 1-phosphate from alpha-D-glucosamine 6-phosphate (route II): step 2/2.</text>
</comment>
<dbReference type="InterPro" id="IPR018357">
    <property type="entry name" value="Hexapep_transf_CS"/>
</dbReference>
<gene>
    <name evidence="14" type="ORF">CP557_08220</name>
</gene>
<dbReference type="InterPro" id="IPR056729">
    <property type="entry name" value="GMPPB_C"/>
</dbReference>
<evidence type="ECO:0000256" key="4">
    <source>
        <dbReference type="ARBA" id="ARBA00012457"/>
    </source>
</evidence>
<reference evidence="14 15" key="1">
    <citation type="submission" date="2017-09" db="EMBL/GenBank/DDBJ databases">
        <title>Genome sequences of Natrinema ejinorence JCM 13890T.</title>
        <authorList>
            <person name="Roh S.W."/>
            <person name="Kim Y.B."/>
            <person name="Kim J.Y."/>
        </authorList>
    </citation>
    <scope>NUCLEOTIDE SEQUENCE [LARGE SCALE GENOMIC DNA]</scope>
    <source>
        <strain evidence="14 15">JCM 13890</strain>
    </source>
</reference>
<keyword evidence="8" id="KW-0511">Multifunctional enzyme</keyword>
<evidence type="ECO:0000256" key="11">
    <source>
        <dbReference type="ARBA" id="ARBA00048493"/>
    </source>
</evidence>
<dbReference type="PROSITE" id="PS00101">
    <property type="entry name" value="HEXAPEP_TRANSFERASES"/>
    <property type="match status" value="1"/>
</dbReference>
<evidence type="ECO:0000256" key="7">
    <source>
        <dbReference type="ARBA" id="ARBA00022695"/>
    </source>
</evidence>
<evidence type="ECO:0000256" key="6">
    <source>
        <dbReference type="ARBA" id="ARBA00022679"/>
    </source>
</evidence>
<dbReference type="Pfam" id="PF00483">
    <property type="entry name" value="NTP_transferase"/>
    <property type="match status" value="1"/>
</dbReference>
<keyword evidence="6 14" id="KW-0808">Transferase</keyword>
<evidence type="ECO:0000256" key="1">
    <source>
        <dbReference type="ARBA" id="ARBA00005166"/>
    </source>
</evidence>
<feature type="domain" description="Nucleotidyl transferase" evidence="12">
    <location>
        <begin position="6"/>
        <end position="235"/>
    </location>
</feature>
<dbReference type="Gene3D" id="3.90.550.10">
    <property type="entry name" value="Spore Coat Polysaccharide Biosynthesis Protein SpsA, Chain A"/>
    <property type="match status" value="1"/>
</dbReference>
<evidence type="ECO:0000256" key="10">
    <source>
        <dbReference type="ARBA" id="ARBA00048247"/>
    </source>
</evidence>
<dbReference type="CDD" id="cd04181">
    <property type="entry name" value="NTP_transferase"/>
    <property type="match status" value="1"/>
</dbReference>
<evidence type="ECO:0000313" key="14">
    <source>
        <dbReference type="EMBL" id="PCR90505.1"/>
    </source>
</evidence>
<dbReference type="GO" id="GO:0003977">
    <property type="term" value="F:UDP-N-acetylglucosamine diphosphorylase activity"/>
    <property type="evidence" value="ECO:0007669"/>
    <property type="project" value="UniProtKB-EC"/>
</dbReference>
<comment type="caution">
    <text evidence="14">The sequence shown here is derived from an EMBL/GenBank/DDBJ whole genome shotgun (WGS) entry which is preliminary data.</text>
</comment>
<dbReference type="InterPro" id="IPR029044">
    <property type="entry name" value="Nucleotide-diphossugar_trans"/>
</dbReference>
<evidence type="ECO:0000256" key="5">
    <source>
        <dbReference type="ARBA" id="ARBA00013414"/>
    </source>
</evidence>
<dbReference type="InterPro" id="IPR011004">
    <property type="entry name" value="Trimer_LpxA-like_sf"/>
</dbReference>
<dbReference type="OrthoDB" id="15372at2157"/>
<dbReference type="Gene3D" id="2.160.10.10">
    <property type="entry name" value="Hexapeptide repeat proteins"/>
    <property type="match status" value="1"/>
</dbReference>
<dbReference type="Pfam" id="PF25087">
    <property type="entry name" value="GMPPB_C"/>
    <property type="match status" value="1"/>
</dbReference>
<dbReference type="EC" id="2.7.7.23" evidence="4"/>
<accession>A0A2A5QUK6</accession>
<keyword evidence="15" id="KW-1185">Reference proteome</keyword>
<organism evidence="14 15">
    <name type="scientific">Natrinema ejinorense</name>
    <dbReference type="NCBI Taxonomy" id="373386"/>
    <lineage>
        <taxon>Archaea</taxon>
        <taxon>Methanobacteriati</taxon>
        <taxon>Methanobacteriota</taxon>
        <taxon>Stenosarchaea group</taxon>
        <taxon>Halobacteria</taxon>
        <taxon>Halobacteriales</taxon>
        <taxon>Natrialbaceae</taxon>
        <taxon>Natrinema</taxon>
    </lineage>
</organism>
<dbReference type="SUPFAM" id="SSF51161">
    <property type="entry name" value="Trimeric LpxA-like enzymes"/>
    <property type="match status" value="1"/>
</dbReference>
<protein>
    <recommendedName>
        <fullName evidence="5">Bifunctional protein GlmU</fullName>
        <ecNumber evidence="3">2.3.1.157</ecNumber>
        <ecNumber evidence="4">2.7.7.23</ecNumber>
    </recommendedName>
</protein>
<evidence type="ECO:0000256" key="8">
    <source>
        <dbReference type="ARBA" id="ARBA00023268"/>
    </source>
</evidence>
<dbReference type="InterPro" id="IPR050065">
    <property type="entry name" value="GlmU-like"/>
</dbReference>